<reference evidence="1" key="1">
    <citation type="journal article" date="2018" name="Mol. Phylogenet. Evol.">
        <title>Species delimitation and mitogenome phylogenetics in the subterranean genus Pseudoniphargus (Crustacea: Amphipoda).</title>
        <authorList>
            <person name="Stokkan M."/>
            <person name="Jurado-Rivera J.A."/>
            <person name="Oromi P."/>
            <person name="Juan C."/>
            <person name="Jaume D."/>
            <person name="Pons J."/>
        </authorList>
    </citation>
    <scope>NUCLEOTIDE SEQUENCE</scope>
</reference>
<gene>
    <name evidence="1" type="primary">atp8</name>
</gene>
<sequence length="52" mass="6218">MPQMAPIMWLFLSFLFLSLIYLLASHLFFTMAPTLLQGYSPHKSFSKLHWKW</sequence>
<name>A0A345UDX9_9CRUS</name>
<protein>
    <submittedName>
        <fullName evidence="1">ATP synthase F0 subunit 8</fullName>
    </submittedName>
</protein>
<geneLocation type="mitochondrion" evidence="1"/>
<keyword evidence="1" id="KW-0496">Mitochondrion</keyword>
<evidence type="ECO:0000313" key="1">
    <source>
        <dbReference type="EMBL" id="AXI98665.1"/>
    </source>
</evidence>
<dbReference type="AlphaFoldDB" id="A0A345UDX9"/>
<proteinExistence type="predicted"/>
<organism evidence="1">
    <name type="scientific">Pseudoniphargus pedrerae</name>
    <dbReference type="NCBI Taxonomy" id="2211524"/>
    <lineage>
        <taxon>Eukaryota</taxon>
        <taxon>Metazoa</taxon>
        <taxon>Ecdysozoa</taxon>
        <taxon>Arthropoda</taxon>
        <taxon>Crustacea</taxon>
        <taxon>Multicrustacea</taxon>
        <taxon>Malacostraca</taxon>
        <taxon>Eumalacostraca</taxon>
        <taxon>Peracarida</taxon>
        <taxon>Amphipoda</taxon>
        <taxon>Senticaudata</taxon>
        <taxon>Gammarida</taxon>
        <taxon>Crangonyctidira</taxon>
        <taxon>Allocrangonyctoidea</taxon>
        <taxon>Allocrangonyctidae</taxon>
        <taxon>Pseudoniphargus</taxon>
    </lineage>
</organism>
<dbReference type="EMBL" id="MH592134">
    <property type="protein sequence ID" value="AXI98665.1"/>
    <property type="molecule type" value="Genomic_DNA"/>
</dbReference>
<accession>A0A345UDX9</accession>